<dbReference type="RefSeq" id="WP_183073307.1">
    <property type="nucleotide sequence ID" value="NZ_UIHC01000005.1"/>
</dbReference>
<dbReference type="EMBL" id="UIHC01000005">
    <property type="protein sequence ID" value="SUZ30985.1"/>
    <property type="molecule type" value="Genomic_DNA"/>
</dbReference>
<sequence>MKQLSAGWAGIVAALGVTQVLGYGAVFYAFPILVPFVAAEYGVSPAILFGVFSIGLFIGGLLSSRFGGWLDRFGAPRVMTLASALVAALFAGMAVAPNFWTYAALVIMLEAISFLVLYDAAFATLALKVPRGTRQAITRLTLIGGFASTLFWPLTGWMVEEIGWRGCYLAFALLHLALALPLHGWIAAKRRNSAAPAAESAPPAPEWPPVPPARSTRAFWLLGISFALTGTVIAAFGVHLVPVLLDRGLGQTAYLVGMAMGPTQVLVRVIDATLWRGFHPLSVALISGSAVALAVAALLVPSSEVALALGFAVLFGAGQGLASIVRGAVPLALFGAHGLGRRLGQLAGLRNVSAAAAPVLFAVAQQAIGLAATLWLSLAIALAGLALLAPLRKLALAR</sequence>
<dbReference type="GO" id="GO:0022857">
    <property type="term" value="F:transmembrane transporter activity"/>
    <property type="evidence" value="ECO:0007669"/>
    <property type="project" value="InterPro"/>
</dbReference>
<evidence type="ECO:0000256" key="3">
    <source>
        <dbReference type="ARBA" id="ARBA00022475"/>
    </source>
</evidence>
<evidence type="ECO:0000256" key="1">
    <source>
        <dbReference type="ARBA" id="ARBA00004651"/>
    </source>
</evidence>
<dbReference type="Pfam" id="PF07690">
    <property type="entry name" value="MFS_1"/>
    <property type="match status" value="1"/>
</dbReference>
<feature type="transmembrane region" description="Helical" evidence="7">
    <location>
        <begin position="282"/>
        <end position="300"/>
    </location>
</feature>
<evidence type="ECO:0000256" key="5">
    <source>
        <dbReference type="ARBA" id="ARBA00022989"/>
    </source>
</evidence>
<evidence type="ECO:0000256" key="4">
    <source>
        <dbReference type="ARBA" id="ARBA00022692"/>
    </source>
</evidence>
<dbReference type="InterPro" id="IPR011701">
    <property type="entry name" value="MFS"/>
</dbReference>
<keyword evidence="5 7" id="KW-1133">Transmembrane helix</keyword>
<keyword evidence="9" id="KW-1185">Reference proteome</keyword>
<feature type="transmembrane region" description="Helical" evidence="7">
    <location>
        <begin position="162"/>
        <end position="182"/>
    </location>
</feature>
<reference evidence="9" key="1">
    <citation type="submission" date="2018-08" db="EMBL/GenBank/DDBJ databases">
        <authorList>
            <person name="Rodrigo-Torres L."/>
            <person name="Arahal R. D."/>
            <person name="Lucena T."/>
        </authorList>
    </citation>
    <scope>NUCLEOTIDE SEQUENCE [LARGE SCALE GENOMIC DNA]</scope>
    <source>
        <strain evidence="9">CECT 7235</strain>
    </source>
</reference>
<dbReference type="Gene3D" id="1.20.1250.20">
    <property type="entry name" value="MFS general substrate transporter like domains"/>
    <property type="match status" value="1"/>
</dbReference>
<keyword evidence="6 7" id="KW-0472">Membrane</keyword>
<organism evidence="8 9">
    <name type="scientific">Roseinatronobacter ekhonensis</name>
    <dbReference type="NCBI Taxonomy" id="254356"/>
    <lineage>
        <taxon>Bacteria</taxon>
        <taxon>Pseudomonadati</taxon>
        <taxon>Pseudomonadota</taxon>
        <taxon>Alphaproteobacteria</taxon>
        <taxon>Rhodobacterales</taxon>
        <taxon>Paracoccaceae</taxon>
        <taxon>Roseinatronobacter</taxon>
    </lineage>
</organism>
<keyword evidence="3" id="KW-1003">Cell membrane</keyword>
<keyword evidence="2" id="KW-0813">Transport</keyword>
<evidence type="ECO:0008006" key="10">
    <source>
        <dbReference type="Google" id="ProtNLM"/>
    </source>
</evidence>
<keyword evidence="4 7" id="KW-0812">Transmembrane</keyword>
<feature type="transmembrane region" description="Helical" evidence="7">
    <location>
        <begin position="78"/>
        <end position="96"/>
    </location>
</feature>
<dbReference type="AlphaFoldDB" id="A0A3B0M4D0"/>
<evidence type="ECO:0000313" key="9">
    <source>
        <dbReference type="Proteomes" id="UP000272908"/>
    </source>
</evidence>
<evidence type="ECO:0000256" key="2">
    <source>
        <dbReference type="ARBA" id="ARBA00022448"/>
    </source>
</evidence>
<feature type="transmembrane region" description="Helical" evidence="7">
    <location>
        <begin position="102"/>
        <end position="125"/>
    </location>
</feature>
<evidence type="ECO:0000313" key="8">
    <source>
        <dbReference type="EMBL" id="SUZ30985.1"/>
    </source>
</evidence>
<evidence type="ECO:0000256" key="6">
    <source>
        <dbReference type="ARBA" id="ARBA00023136"/>
    </source>
</evidence>
<protein>
    <recommendedName>
        <fullName evidence="10">Major facilitator superfamily (MFS) profile domain-containing protein</fullName>
    </recommendedName>
</protein>
<dbReference type="GO" id="GO:0005886">
    <property type="term" value="C:plasma membrane"/>
    <property type="evidence" value="ECO:0007669"/>
    <property type="project" value="UniProtKB-SubCell"/>
</dbReference>
<dbReference type="InterPro" id="IPR050171">
    <property type="entry name" value="MFS_Transporters"/>
</dbReference>
<gene>
    <name evidence="8" type="ORF">ROE7235_00716</name>
</gene>
<proteinExistence type="predicted"/>
<evidence type="ECO:0000256" key="7">
    <source>
        <dbReference type="SAM" id="Phobius"/>
    </source>
</evidence>
<feature type="transmembrane region" description="Helical" evidence="7">
    <location>
        <begin position="374"/>
        <end position="391"/>
    </location>
</feature>
<name>A0A3B0M4D0_9RHOB</name>
<feature type="transmembrane region" description="Helical" evidence="7">
    <location>
        <begin position="46"/>
        <end position="66"/>
    </location>
</feature>
<dbReference type="InterPro" id="IPR036259">
    <property type="entry name" value="MFS_trans_sf"/>
</dbReference>
<dbReference type="PANTHER" id="PTHR23517">
    <property type="entry name" value="RESISTANCE PROTEIN MDTM, PUTATIVE-RELATED-RELATED"/>
    <property type="match status" value="1"/>
</dbReference>
<feature type="transmembrane region" description="Helical" evidence="7">
    <location>
        <begin position="306"/>
        <end position="336"/>
    </location>
</feature>
<dbReference type="Proteomes" id="UP000272908">
    <property type="component" value="Unassembled WGS sequence"/>
</dbReference>
<dbReference type="SUPFAM" id="SSF103473">
    <property type="entry name" value="MFS general substrate transporter"/>
    <property type="match status" value="1"/>
</dbReference>
<feature type="transmembrane region" description="Helical" evidence="7">
    <location>
        <begin position="137"/>
        <end position="156"/>
    </location>
</feature>
<feature type="transmembrane region" description="Helical" evidence="7">
    <location>
        <begin position="218"/>
        <end position="241"/>
    </location>
</feature>
<comment type="subcellular location">
    <subcellularLocation>
        <location evidence="1">Cell membrane</location>
        <topology evidence="1">Multi-pass membrane protein</topology>
    </subcellularLocation>
</comment>
<accession>A0A3B0M4D0</accession>